<dbReference type="InterPro" id="IPR002495">
    <property type="entry name" value="Glyco_trans_8"/>
</dbReference>
<dbReference type="STRING" id="200361.A0A453I9K5"/>
<dbReference type="FunFam" id="3.90.550.10:FF:000024">
    <property type="entry name" value="Hexosyltransferase"/>
    <property type="match status" value="1"/>
</dbReference>
<evidence type="ECO:0000256" key="12">
    <source>
        <dbReference type="SAM" id="SignalP"/>
    </source>
</evidence>
<evidence type="ECO:0000256" key="4">
    <source>
        <dbReference type="ARBA" id="ARBA00022679"/>
    </source>
</evidence>
<evidence type="ECO:0000256" key="6">
    <source>
        <dbReference type="ARBA" id="ARBA00022968"/>
    </source>
</evidence>
<evidence type="ECO:0000256" key="10">
    <source>
        <dbReference type="ARBA" id="ARBA00060399"/>
    </source>
</evidence>
<dbReference type="Gramene" id="AET4Gv20491800.2">
    <property type="protein sequence ID" value="AET4Gv20491800.2"/>
    <property type="gene ID" value="AET4Gv20491800"/>
</dbReference>
<reference evidence="13" key="4">
    <citation type="submission" date="2019-03" db="UniProtKB">
        <authorList>
            <consortium name="EnsemblPlants"/>
        </authorList>
    </citation>
    <scope>IDENTIFICATION</scope>
</reference>
<evidence type="ECO:0000256" key="9">
    <source>
        <dbReference type="ARBA" id="ARBA00023180"/>
    </source>
</evidence>
<keyword evidence="5" id="KW-0812">Transmembrane</keyword>
<keyword evidence="9" id="KW-0325">Glycoprotein</keyword>
<evidence type="ECO:0000256" key="2">
    <source>
        <dbReference type="ARBA" id="ARBA00006351"/>
    </source>
</evidence>
<evidence type="ECO:0000256" key="7">
    <source>
        <dbReference type="ARBA" id="ARBA00022989"/>
    </source>
</evidence>
<reference evidence="14" key="1">
    <citation type="journal article" date="2014" name="Science">
        <title>Ancient hybridizations among the ancestral genomes of bread wheat.</title>
        <authorList>
            <consortium name="International Wheat Genome Sequencing Consortium,"/>
            <person name="Marcussen T."/>
            <person name="Sandve S.R."/>
            <person name="Heier L."/>
            <person name="Spannagl M."/>
            <person name="Pfeifer M."/>
            <person name="Jakobsen K.S."/>
            <person name="Wulff B.B."/>
            <person name="Steuernagel B."/>
            <person name="Mayer K.F."/>
            <person name="Olsen O.A."/>
        </authorList>
    </citation>
    <scope>NUCLEOTIDE SEQUENCE [LARGE SCALE GENOMIC DNA]</scope>
    <source>
        <strain evidence="14">cv. AL8/78</strain>
    </source>
</reference>
<keyword evidence="7" id="KW-1133">Transmembrane helix</keyword>
<organism evidence="13 14">
    <name type="scientific">Aegilops tauschii subsp. strangulata</name>
    <name type="common">Goatgrass</name>
    <dbReference type="NCBI Taxonomy" id="200361"/>
    <lineage>
        <taxon>Eukaryota</taxon>
        <taxon>Viridiplantae</taxon>
        <taxon>Streptophyta</taxon>
        <taxon>Embryophyta</taxon>
        <taxon>Tracheophyta</taxon>
        <taxon>Spermatophyta</taxon>
        <taxon>Magnoliopsida</taxon>
        <taxon>Liliopsida</taxon>
        <taxon>Poales</taxon>
        <taxon>Poaceae</taxon>
        <taxon>BOP clade</taxon>
        <taxon>Pooideae</taxon>
        <taxon>Triticodae</taxon>
        <taxon>Triticeae</taxon>
        <taxon>Triticinae</taxon>
        <taxon>Aegilops</taxon>
    </lineage>
</organism>
<dbReference type="EnsemblPlants" id="AET4Gv20491800.2">
    <property type="protein sequence ID" value="AET4Gv20491800.2"/>
    <property type="gene ID" value="AET4Gv20491800"/>
</dbReference>
<dbReference type="Gene3D" id="3.90.550.10">
    <property type="entry name" value="Spore Coat Polysaccharide Biosynthesis Protein SpsA, Chain A"/>
    <property type="match status" value="1"/>
</dbReference>
<accession>A0A453I9K5</accession>
<protein>
    <recommendedName>
        <fullName evidence="11">Hexosyltransferase</fullName>
        <ecNumber evidence="11">2.4.1.-</ecNumber>
    </recommendedName>
</protein>
<comment type="similarity">
    <text evidence="2 11">Belongs to the glycosyltransferase 8 family.</text>
</comment>
<keyword evidence="4" id="KW-0808">Transferase</keyword>
<dbReference type="InterPro" id="IPR029044">
    <property type="entry name" value="Nucleotide-diphossugar_trans"/>
</dbReference>
<dbReference type="Proteomes" id="UP000015105">
    <property type="component" value="Chromosome 4D"/>
</dbReference>
<evidence type="ECO:0000256" key="3">
    <source>
        <dbReference type="ARBA" id="ARBA00022676"/>
    </source>
</evidence>
<dbReference type="EC" id="2.4.1.-" evidence="11"/>
<feature type="signal peptide" evidence="12">
    <location>
        <begin position="1"/>
        <end position="32"/>
    </location>
</feature>
<dbReference type="InterPro" id="IPR050748">
    <property type="entry name" value="Glycosyltrans_8_dom-fam"/>
</dbReference>
<name>A0A453I9K5_AEGTS</name>
<dbReference type="SUPFAM" id="SSF53448">
    <property type="entry name" value="Nucleotide-diphospho-sugar transferases"/>
    <property type="match status" value="1"/>
</dbReference>
<feature type="chain" id="PRO_5019581334" description="Hexosyltransferase" evidence="12">
    <location>
        <begin position="33"/>
        <end position="394"/>
    </location>
</feature>
<comment type="pathway">
    <text evidence="1">Glycan metabolism; pectin biosynthesis.</text>
</comment>
<reference evidence="14" key="2">
    <citation type="journal article" date="2017" name="Nat. Plants">
        <title>The Aegilops tauschii genome reveals multiple impacts of transposons.</title>
        <authorList>
            <person name="Zhao G."/>
            <person name="Zou C."/>
            <person name="Li K."/>
            <person name="Wang K."/>
            <person name="Li T."/>
            <person name="Gao L."/>
            <person name="Zhang X."/>
            <person name="Wang H."/>
            <person name="Yang Z."/>
            <person name="Liu X."/>
            <person name="Jiang W."/>
            <person name="Mao L."/>
            <person name="Kong X."/>
            <person name="Jiao Y."/>
            <person name="Jia J."/>
        </authorList>
    </citation>
    <scope>NUCLEOTIDE SEQUENCE [LARGE SCALE GENOMIC DNA]</scope>
    <source>
        <strain evidence="14">cv. AL8/78</strain>
    </source>
</reference>
<dbReference type="GO" id="GO:0005794">
    <property type="term" value="C:Golgi apparatus"/>
    <property type="evidence" value="ECO:0007669"/>
    <property type="project" value="TreeGrafter"/>
</dbReference>
<keyword evidence="8" id="KW-0472">Membrane</keyword>
<keyword evidence="6" id="KW-0735">Signal-anchor</keyword>
<dbReference type="PANTHER" id="PTHR13778:SF48">
    <property type="entry name" value="GALACTURONOSYLTRANSFERASE-LIKE 7-RELATED"/>
    <property type="match status" value="1"/>
</dbReference>
<dbReference type="GO" id="GO:0016757">
    <property type="term" value="F:glycosyltransferase activity"/>
    <property type="evidence" value="ECO:0007669"/>
    <property type="project" value="UniProtKB-KW"/>
</dbReference>
<dbReference type="AlphaFoldDB" id="A0A453I9K5"/>
<dbReference type="PANTHER" id="PTHR13778">
    <property type="entry name" value="GLYCOSYLTRANSFERASE 8 DOMAIN-CONTAINING PROTEIN"/>
    <property type="match status" value="1"/>
</dbReference>
<reference evidence="13" key="5">
    <citation type="journal article" date="2021" name="G3 (Bethesda)">
        <title>Aegilops tauschii genome assembly Aet v5.0 features greater sequence contiguity and improved annotation.</title>
        <authorList>
            <person name="Wang L."/>
            <person name="Zhu T."/>
            <person name="Rodriguez J.C."/>
            <person name="Deal K.R."/>
            <person name="Dubcovsky J."/>
            <person name="McGuire P.E."/>
            <person name="Lux T."/>
            <person name="Spannagl M."/>
            <person name="Mayer K.F.X."/>
            <person name="Baldrich P."/>
            <person name="Meyers B.C."/>
            <person name="Huo N."/>
            <person name="Gu Y.Q."/>
            <person name="Zhou H."/>
            <person name="Devos K.M."/>
            <person name="Bennetzen J.L."/>
            <person name="Unver T."/>
            <person name="Budak H."/>
            <person name="Gulick P.J."/>
            <person name="Galiba G."/>
            <person name="Kalapos B."/>
            <person name="Nelson D.R."/>
            <person name="Li P."/>
            <person name="You F.M."/>
            <person name="Luo M.C."/>
            <person name="Dvorak J."/>
        </authorList>
    </citation>
    <scope>NUCLEOTIDE SEQUENCE [LARGE SCALE GENOMIC DNA]</scope>
    <source>
        <strain evidence="13">cv. AL8/78</strain>
    </source>
</reference>
<reference evidence="13" key="3">
    <citation type="journal article" date="2017" name="Nature">
        <title>Genome sequence of the progenitor of the wheat D genome Aegilops tauschii.</title>
        <authorList>
            <person name="Luo M.C."/>
            <person name="Gu Y.Q."/>
            <person name="Puiu D."/>
            <person name="Wang H."/>
            <person name="Twardziok S.O."/>
            <person name="Deal K.R."/>
            <person name="Huo N."/>
            <person name="Zhu T."/>
            <person name="Wang L."/>
            <person name="Wang Y."/>
            <person name="McGuire P.E."/>
            <person name="Liu S."/>
            <person name="Long H."/>
            <person name="Ramasamy R.K."/>
            <person name="Rodriguez J.C."/>
            <person name="Van S.L."/>
            <person name="Yuan L."/>
            <person name="Wang Z."/>
            <person name="Xia Z."/>
            <person name="Xiao L."/>
            <person name="Anderson O.D."/>
            <person name="Ouyang S."/>
            <person name="Liang Y."/>
            <person name="Zimin A.V."/>
            <person name="Pertea G."/>
            <person name="Qi P."/>
            <person name="Bennetzen J.L."/>
            <person name="Dai X."/>
            <person name="Dawson M.W."/>
            <person name="Muller H.G."/>
            <person name="Kugler K."/>
            <person name="Rivarola-Duarte L."/>
            <person name="Spannagl M."/>
            <person name="Mayer K.F.X."/>
            <person name="Lu F.H."/>
            <person name="Bevan M.W."/>
            <person name="Leroy P."/>
            <person name="Li P."/>
            <person name="You F.M."/>
            <person name="Sun Q."/>
            <person name="Liu Z."/>
            <person name="Lyons E."/>
            <person name="Wicker T."/>
            <person name="Salzberg S.L."/>
            <person name="Devos K.M."/>
            <person name="Dvorak J."/>
        </authorList>
    </citation>
    <scope>NUCLEOTIDE SEQUENCE [LARGE SCALE GENOMIC DNA]</scope>
    <source>
        <strain evidence="13">cv. AL8/78</strain>
    </source>
</reference>
<comment type="subcellular location">
    <subcellularLocation>
        <location evidence="10">Endomembrane system</location>
        <topology evidence="10">Single-pass type II membrane protein</topology>
    </subcellularLocation>
</comment>
<evidence type="ECO:0000313" key="14">
    <source>
        <dbReference type="Proteomes" id="UP000015105"/>
    </source>
</evidence>
<evidence type="ECO:0000256" key="11">
    <source>
        <dbReference type="RuleBase" id="RU362027"/>
    </source>
</evidence>
<evidence type="ECO:0000256" key="5">
    <source>
        <dbReference type="ARBA" id="ARBA00022692"/>
    </source>
</evidence>
<evidence type="ECO:0000256" key="8">
    <source>
        <dbReference type="ARBA" id="ARBA00023136"/>
    </source>
</evidence>
<dbReference type="Pfam" id="PF01501">
    <property type="entry name" value="Glyco_transf_8"/>
    <property type="match status" value="1"/>
</dbReference>
<proteinExistence type="inferred from homology"/>
<evidence type="ECO:0000313" key="13">
    <source>
        <dbReference type="EnsemblPlants" id="AET4Gv20491800.2"/>
    </source>
</evidence>
<sequence>MLWAARLSGFLSAAMLMVVLSPSLQSFPPAEAIRSSQFDSHVRFPGQIAGGARGLPFRRAPSFRNAADCGNATGNVCDPSLVHIAITLDEGYLRGSVAAVHSVVQHAMCPESVFFHFLVSDPSLGDLVRAVFPQLRFKVYYFDPARVRGLISSSVRQALEEPLNYARNYLADLLEPCVRRVIYLDSDLVLVDDVAKLWRTDLGGRTVGAPEYCHANFTKYFTDRFWSEEQFAGTFEGRRPCYFNTGVMVLDLARWRRAGYTRRIERWMEIQKSPPGRIYELGSLPPFLLVFAGQVAAIEHRWNQHGLGGDNILGSCRDLHPGPVSLLHWSGSGKPWARLGGGRPCPLDALWAPFDLYGPAAVEPSRQTVAINQFNSHIHPPEGSAGPMQHLHKP</sequence>
<evidence type="ECO:0000256" key="1">
    <source>
        <dbReference type="ARBA" id="ARBA00004877"/>
    </source>
</evidence>
<keyword evidence="14" id="KW-1185">Reference proteome</keyword>
<keyword evidence="12" id="KW-0732">Signal</keyword>
<keyword evidence="3" id="KW-0328">Glycosyltransferase</keyword>